<organism evidence="3 4">
    <name type="scientific">Cladophialophora carrionii CBS 160.54</name>
    <dbReference type="NCBI Taxonomy" id="1279043"/>
    <lineage>
        <taxon>Eukaryota</taxon>
        <taxon>Fungi</taxon>
        <taxon>Dikarya</taxon>
        <taxon>Ascomycota</taxon>
        <taxon>Pezizomycotina</taxon>
        <taxon>Eurotiomycetes</taxon>
        <taxon>Chaetothyriomycetidae</taxon>
        <taxon>Chaetothyriales</taxon>
        <taxon>Herpotrichiellaceae</taxon>
        <taxon>Cladophialophora</taxon>
    </lineage>
</organism>
<sequence>MSTIIIGGGIIGLSTAYYLSLSRPASSTSGDIHIIDSSASLFTSASGYAGGFVALDWFSRPVASLGALSFRLHRELANQHGGDRRWGYAGSHVYSLSEGDEEVVEGNEEIDPLGTDAPEGQDDWIADGTSRARVAPLASTSASTSTSNPDPAKTPPTVWTRRSGWTFETIGRPGDCAQVEPRELCEFLLEECKKRGVQVHLSTMATAVLTDDEGVLKGLKLRATGVDAGQPHEQETQLECKNVVISAGAWTPRVFSTLFPQSKLRIPIEPLAGHSIVVKSPRYMTPYADLTEREGGSDNQKSMCYAIYCGPGSRWSFAPEAFARLARDGETEVWVGGLNDSTLPLPELSTDVKGMINQRSIQDLRRTTVELTGLAKGGGQQNEDDLETIREGLCFRPISHRGTPLISALDGKDLGLRAGGSGVYIASGHGPWGISLSLGTGKVVSEMLMGQKPSADVRGLRVGR</sequence>
<dbReference type="EMBL" id="KB822706">
    <property type="protein sequence ID" value="ETI22836.1"/>
    <property type="molecule type" value="Genomic_DNA"/>
</dbReference>
<dbReference type="RefSeq" id="XP_008729453.1">
    <property type="nucleotide sequence ID" value="XM_008731231.1"/>
</dbReference>
<dbReference type="InterPro" id="IPR006076">
    <property type="entry name" value="FAD-dep_OxRdtase"/>
</dbReference>
<dbReference type="InterPro" id="IPR036188">
    <property type="entry name" value="FAD/NAD-bd_sf"/>
</dbReference>
<evidence type="ECO:0000259" key="2">
    <source>
        <dbReference type="Pfam" id="PF01266"/>
    </source>
</evidence>
<evidence type="ECO:0000256" key="1">
    <source>
        <dbReference type="SAM" id="MobiDB-lite"/>
    </source>
</evidence>
<dbReference type="Proteomes" id="UP000030678">
    <property type="component" value="Unassembled WGS sequence"/>
</dbReference>
<dbReference type="VEuPathDB" id="FungiDB:G647_06913"/>
<dbReference type="AlphaFoldDB" id="V9D846"/>
<gene>
    <name evidence="3" type="ORF">G647_06913</name>
</gene>
<proteinExistence type="predicted"/>
<name>V9D846_9EURO</name>
<dbReference type="Gene3D" id="3.30.9.10">
    <property type="entry name" value="D-Amino Acid Oxidase, subunit A, domain 2"/>
    <property type="match status" value="1"/>
</dbReference>
<dbReference type="HOGENOM" id="CLU_007884_14_1_1"/>
<accession>V9D846</accession>
<reference evidence="3 4" key="1">
    <citation type="submission" date="2013-03" db="EMBL/GenBank/DDBJ databases">
        <title>The Genome Sequence of Cladophialophora carrionii CBS 160.54.</title>
        <authorList>
            <consortium name="The Broad Institute Genomics Platform"/>
            <person name="Cuomo C."/>
            <person name="de Hoog S."/>
            <person name="Gorbushina A."/>
            <person name="Walker B."/>
            <person name="Young S.K."/>
            <person name="Zeng Q."/>
            <person name="Gargeya S."/>
            <person name="Fitzgerald M."/>
            <person name="Haas B."/>
            <person name="Abouelleil A."/>
            <person name="Allen A.W."/>
            <person name="Alvarado L."/>
            <person name="Arachchi H.M."/>
            <person name="Berlin A.M."/>
            <person name="Chapman S.B."/>
            <person name="Gainer-Dewar J."/>
            <person name="Goldberg J."/>
            <person name="Griggs A."/>
            <person name="Gujja S."/>
            <person name="Hansen M."/>
            <person name="Howarth C."/>
            <person name="Imamovic A."/>
            <person name="Ireland A."/>
            <person name="Larimer J."/>
            <person name="McCowan C."/>
            <person name="Murphy C."/>
            <person name="Pearson M."/>
            <person name="Poon T.W."/>
            <person name="Priest M."/>
            <person name="Roberts A."/>
            <person name="Saif S."/>
            <person name="Shea T."/>
            <person name="Sisk P."/>
            <person name="Sykes S."/>
            <person name="Wortman J."/>
            <person name="Nusbaum C."/>
            <person name="Birren B."/>
        </authorList>
    </citation>
    <scope>NUCLEOTIDE SEQUENCE [LARGE SCALE GENOMIC DNA]</scope>
    <source>
        <strain evidence="3 4">CBS 160.54</strain>
    </source>
</reference>
<evidence type="ECO:0000313" key="4">
    <source>
        <dbReference type="Proteomes" id="UP000030678"/>
    </source>
</evidence>
<dbReference type="Gene3D" id="3.50.50.60">
    <property type="entry name" value="FAD/NAD(P)-binding domain"/>
    <property type="match status" value="3"/>
</dbReference>
<feature type="compositionally biased region" description="Low complexity" evidence="1">
    <location>
        <begin position="138"/>
        <end position="147"/>
    </location>
</feature>
<dbReference type="PANTHER" id="PTHR13847:SF185">
    <property type="entry name" value="FAD DEPENDENT OXIDOREDUCTASE SUPERFAMILY (AFU_ORTHOLOGUE AFUA_3G02360)"/>
    <property type="match status" value="1"/>
</dbReference>
<protein>
    <recommendedName>
        <fullName evidence="2">FAD dependent oxidoreductase domain-containing protein</fullName>
    </recommendedName>
</protein>
<dbReference type="GeneID" id="19985406"/>
<dbReference type="GO" id="GO:0005829">
    <property type="term" value="C:cytosol"/>
    <property type="evidence" value="ECO:0007669"/>
    <property type="project" value="GOC"/>
</dbReference>
<dbReference type="PANTHER" id="PTHR13847">
    <property type="entry name" value="SARCOSINE DEHYDROGENASE-RELATED"/>
    <property type="match status" value="1"/>
</dbReference>
<evidence type="ECO:0000313" key="3">
    <source>
        <dbReference type="EMBL" id="ETI22836.1"/>
    </source>
</evidence>
<dbReference type="GO" id="GO:0042147">
    <property type="term" value="P:retrograde transport, endosome to Golgi"/>
    <property type="evidence" value="ECO:0007669"/>
    <property type="project" value="TreeGrafter"/>
</dbReference>
<feature type="region of interest" description="Disordered" evidence="1">
    <location>
        <begin position="99"/>
        <end position="159"/>
    </location>
</feature>
<feature type="compositionally biased region" description="Acidic residues" evidence="1">
    <location>
        <begin position="99"/>
        <end position="111"/>
    </location>
</feature>
<feature type="domain" description="FAD dependent oxidoreductase" evidence="2">
    <location>
        <begin position="4"/>
        <end position="447"/>
    </location>
</feature>
<dbReference type="GO" id="GO:0005770">
    <property type="term" value="C:late endosome"/>
    <property type="evidence" value="ECO:0007669"/>
    <property type="project" value="TreeGrafter"/>
</dbReference>
<dbReference type="SUPFAM" id="SSF51905">
    <property type="entry name" value="FAD/NAD(P)-binding domain"/>
    <property type="match status" value="1"/>
</dbReference>
<dbReference type="Pfam" id="PF01266">
    <property type="entry name" value="DAO"/>
    <property type="match status" value="1"/>
</dbReference>
<dbReference type="OrthoDB" id="498204at2759"/>